<protein>
    <submittedName>
        <fullName evidence="4">Signal transduction histidine kinase</fullName>
    </submittedName>
</protein>
<name>A0A1I0QGW7_9EURY</name>
<dbReference type="SUPFAM" id="SSF55785">
    <property type="entry name" value="PYP-like sensor domain (PAS domain)"/>
    <property type="match status" value="1"/>
</dbReference>
<keyword evidence="4" id="KW-0808">Transferase</keyword>
<evidence type="ECO:0000256" key="2">
    <source>
        <dbReference type="SAM" id="MobiDB-lite"/>
    </source>
</evidence>
<sequence length="709" mass="75884">MTNPTTSRPRTVLYVAATEAAASDGAAALERAESGSERAVQPISSVERVRNWAPETDCVVFAETPTTAAGATLLDVIAACGETPLVLFTDASYAPTAARSTDGIDGYVRRDTDDAVSHLADEIEWVCHDRGVEDGPESEAATDGIGDDEPVAATGETAAPPDPAGRLLGSTPDLAACRDREELFDLVVASAADALDCEYCWLSTVHFGEFALRATGPATPDDIDPASREDPLDEVLRSGDPLRIDDLADDDRLSVSIDAAASLCCVPVGDVGVLQVATEVPDAFDERDCELLAEWGRAAAAVLERLDDAAGESAERERLRRELDRLRAERDRVADERDRFRRLFANGPEPAVRYEIDDDRPVIRDVNDAFTEVFDTDPEAIVGDPVDESPVPPGFEHRRATLIDSIRAGERRQVVSRRETVDGVREFLLTLVPLEATADRDRDGADASDGDRAGGDLAPAGLIVYSDVTEANRRERELAAATERLATIADRIEADVRTPLNVAREYLELAEETGDREHFAAVEDAQETVRERVERLLAIAGEEDVLVETEPVAVHDVARQAWLAVETGDARLVTRAAENRVVDADKTQLRELFEHLIQAVIEGEDGGGSGSEGEDGSEGNDSPAVTVGATDDGFYVVRRDPNVSAIETETGPGSEANPVPGRLAATNGTGSGLDTVERIAAAHGWSVGVAEDDGRIAFAFRGVDSVDGE</sequence>
<gene>
    <name evidence="4" type="ORF">SAMN05216285_3553</name>
</gene>
<keyword evidence="1" id="KW-0175">Coiled coil</keyword>
<dbReference type="InterPro" id="IPR035965">
    <property type="entry name" value="PAS-like_dom_sf"/>
</dbReference>
<keyword evidence="5" id="KW-1185">Reference proteome</keyword>
<dbReference type="Gene3D" id="3.30.450.20">
    <property type="entry name" value="PAS domain"/>
    <property type="match status" value="1"/>
</dbReference>
<feature type="region of interest" description="Disordered" evidence="2">
    <location>
        <begin position="132"/>
        <end position="167"/>
    </location>
</feature>
<dbReference type="Pfam" id="PF13188">
    <property type="entry name" value="PAS_8"/>
    <property type="match status" value="1"/>
</dbReference>
<dbReference type="Gene3D" id="3.30.450.40">
    <property type="match status" value="1"/>
</dbReference>
<evidence type="ECO:0000259" key="3">
    <source>
        <dbReference type="SMART" id="SM00065"/>
    </source>
</evidence>
<feature type="region of interest" description="Disordered" evidence="2">
    <location>
        <begin position="602"/>
        <end position="630"/>
    </location>
</feature>
<dbReference type="SUPFAM" id="SSF55781">
    <property type="entry name" value="GAF domain-like"/>
    <property type="match status" value="1"/>
</dbReference>
<feature type="domain" description="GAF" evidence="3">
    <location>
        <begin position="179"/>
        <end position="313"/>
    </location>
</feature>
<dbReference type="OrthoDB" id="8127at2157"/>
<proteinExistence type="predicted"/>
<dbReference type="InterPro" id="IPR029016">
    <property type="entry name" value="GAF-like_dom_sf"/>
</dbReference>
<dbReference type="InterPro" id="IPR000014">
    <property type="entry name" value="PAS"/>
</dbReference>
<organism evidence="4 5">
    <name type="scientific">Natrinema salifodinae</name>
    <dbReference type="NCBI Taxonomy" id="1202768"/>
    <lineage>
        <taxon>Archaea</taxon>
        <taxon>Methanobacteriati</taxon>
        <taxon>Methanobacteriota</taxon>
        <taxon>Stenosarchaea group</taxon>
        <taxon>Halobacteria</taxon>
        <taxon>Halobacteriales</taxon>
        <taxon>Natrialbaceae</taxon>
        <taxon>Natrinema</taxon>
    </lineage>
</organism>
<dbReference type="AlphaFoldDB" id="A0A1I0QGW7"/>
<feature type="coiled-coil region" evidence="1">
    <location>
        <begin position="309"/>
        <end position="343"/>
    </location>
</feature>
<dbReference type="eggNOG" id="arCOG02334">
    <property type="taxonomic scope" value="Archaea"/>
</dbReference>
<evidence type="ECO:0000256" key="1">
    <source>
        <dbReference type="SAM" id="Coils"/>
    </source>
</evidence>
<evidence type="ECO:0000313" key="5">
    <source>
        <dbReference type="Proteomes" id="UP000183275"/>
    </source>
</evidence>
<keyword evidence="4" id="KW-0418">Kinase</keyword>
<dbReference type="InterPro" id="IPR036890">
    <property type="entry name" value="HATPase_C_sf"/>
</dbReference>
<reference evidence="5" key="1">
    <citation type="submission" date="2016-10" db="EMBL/GenBank/DDBJ databases">
        <authorList>
            <person name="Varghese N."/>
        </authorList>
    </citation>
    <scope>NUCLEOTIDE SEQUENCE [LARGE SCALE GENOMIC DNA]</scope>
    <source>
        <strain evidence="5">CGMCC 1.12284</strain>
    </source>
</reference>
<accession>A0A1I0QGW7</accession>
<dbReference type="STRING" id="1202768.SAMN05216285_3553"/>
<dbReference type="Proteomes" id="UP000183275">
    <property type="component" value="Unassembled WGS sequence"/>
</dbReference>
<dbReference type="GO" id="GO:0000155">
    <property type="term" value="F:phosphorelay sensor kinase activity"/>
    <property type="evidence" value="ECO:0007669"/>
    <property type="project" value="InterPro"/>
</dbReference>
<dbReference type="RefSeq" id="WP_049989447.1">
    <property type="nucleotide sequence ID" value="NZ_FOIS01000004.1"/>
</dbReference>
<evidence type="ECO:0000313" key="4">
    <source>
        <dbReference type="EMBL" id="SEW26211.1"/>
    </source>
</evidence>
<dbReference type="CDD" id="cd00082">
    <property type="entry name" value="HisKA"/>
    <property type="match status" value="1"/>
</dbReference>
<dbReference type="InterPro" id="IPR003661">
    <property type="entry name" value="HisK_dim/P_dom"/>
</dbReference>
<dbReference type="Gene3D" id="3.30.565.10">
    <property type="entry name" value="Histidine kinase-like ATPase, C-terminal domain"/>
    <property type="match status" value="1"/>
</dbReference>
<dbReference type="InterPro" id="IPR003018">
    <property type="entry name" value="GAF"/>
</dbReference>
<dbReference type="eggNOG" id="arCOG02333">
    <property type="taxonomic scope" value="Archaea"/>
</dbReference>
<dbReference type="EMBL" id="FOIS01000004">
    <property type="protein sequence ID" value="SEW26211.1"/>
    <property type="molecule type" value="Genomic_DNA"/>
</dbReference>
<dbReference type="Pfam" id="PF13185">
    <property type="entry name" value="GAF_2"/>
    <property type="match status" value="1"/>
</dbReference>
<dbReference type="SMART" id="SM00065">
    <property type="entry name" value="GAF"/>
    <property type="match status" value="1"/>
</dbReference>